<feature type="domain" description="DUF8035" evidence="2">
    <location>
        <begin position="522"/>
        <end position="576"/>
    </location>
</feature>
<organism evidence="3 4">
    <name type="scientific">Aspergillus sclerotialis</name>
    <dbReference type="NCBI Taxonomy" id="2070753"/>
    <lineage>
        <taxon>Eukaryota</taxon>
        <taxon>Fungi</taxon>
        <taxon>Dikarya</taxon>
        <taxon>Ascomycota</taxon>
        <taxon>Pezizomycotina</taxon>
        <taxon>Eurotiomycetes</taxon>
        <taxon>Eurotiomycetidae</taxon>
        <taxon>Eurotiales</taxon>
        <taxon>Aspergillaceae</taxon>
        <taxon>Aspergillus</taxon>
        <taxon>Aspergillus subgen. Polypaecilum</taxon>
    </lineage>
</organism>
<evidence type="ECO:0000259" key="2">
    <source>
        <dbReference type="Pfam" id="PF26118"/>
    </source>
</evidence>
<proteinExistence type="predicted"/>
<evidence type="ECO:0000313" key="4">
    <source>
        <dbReference type="Proteomes" id="UP000266188"/>
    </source>
</evidence>
<feature type="compositionally biased region" description="Basic and acidic residues" evidence="1">
    <location>
        <begin position="1"/>
        <end position="10"/>
    </location>
</feature>
<feature type="compositionally biased region" description="Basic and acidic residues" evidence="1">
    <location>
        <begin position="282"/>
        <end position="292"/>
    </location>
</feature>
<accession>A0A3A2ZP77</accession>
<gene>
    <name evidence="3" type="ORF">PHISCL_03589</name>
</gene>
<dbReference type="AlphaFoldDB" id="A0A3A2ZP77"/>
<reference evidence="4" key="1">
    <citation type="submission" date="2017-02" db="EMBL/GenBank/DDBJ databases">
        <authorList>
            <person name="Tafer H."/>
            <person name="Lopandic K."/>
        </authorList>
    </citation>
    <scope>NUCLEOTIDE SEQUENCE [LARGE SCALE GENOMIC DNA]</scope>
    <source>
        <strain evidence="4">CBS 366.77</strain>
    </source>
</reference>
<feature type="region of interest" description="Disordered" evidence="1">
    <location>
        <begin position="282"/>
        <end position="409"/>
    </location>
</feature>
<feature type="compositionally biased region" description="Basic and acidic residues" evidence="1">
    <location>
        <begin position="216"/>
        <end position="256"/>
    </location>
</feature>
<feature type="region of interest" description="Disordered" evidence="1">
    <location>
        <begin position="1"/>
        <end position="268"/>
    </location>
</feature>
<comment type="caution">
    <text evidence="3">The sequence shown here is derived from an EMBL/GenBank/DDBJ whole genome shotgun (WGS) entry which is preliminary data.</text>
</comment>
<keyword evidence="4" id="KW-1185">Reference proteome</keyword>
<feature type="compositionally biased region" description="Basic and acidic residues" evidence="1">
    <location>
        <begin position="319"/>
        <end position="330"/>
    </location>
</feature>
<feature type="compositionally biased region" description="Basic and acidic residues" evidence="1">
    <location>
        <begin position="152"/>
        <end position="165"/>
    </location>
</feature>
<feature type="region of interest" description="Disordered" evidence="1">
    <location>
        <begin position="440"/>
        <end position="473"/>
    </location>
</feature>
<feature type="compositionally biased region" description="Basic and acidic residues" evidence="1">
    <location>
        <begin position="440"/>
        <end position="450"/>
    </location>
</feature>
<feature type="region of interest" description="Disordered" evidence="1">
    <location>
        <begin position="586"/>
        <end position="607"/>
    </location>
</feature>
<feature type="compositionally biased region" description="Basic and acidic residues" evidence="1">
    <location>
        <begin position="87"/>
        <end position="114"/>
    </location>
</feature>
<evidence type="ECO:0000313" key="3">
    <source>
        <dbReference type="EMBL" id="RJE24053.1"/>
    </source>
</evidence>
<dbReference type="Proteomes" id="UP000266188">
    <property type="component" value="Unassembled WGS sequence"/>
</dbReference>
<dbReference type="PROSITE" id="PS50096">
    <property type="entry name" value="IQ"/>
    <property type="match status" value="1"/>
</dbReference>
<dbReference type="Pfam" id="PF26118">
    <property type="entry name" value="DUF8035"/>
    <property type="match status" value="1"/>
</dbReference>
<dbReference type="EMBL" id="MVGC01000095">
    <property type="protein sequence ID" value="RJE24053.1"/>
    <property type="molecule type" value="Genomic_DNA"/>
</dbReference>
<protein>
    <recommendedName>
        <fullName evidence="2">DUF8035 domain-containing protein</fullName>
    </recommendedName>
</protein>
<feature type="compositionally biased region" description="Basic and acidic residues" evidence="1">
    <location>
        <begin position="386"/>
        <end position="409"/>
    </location>
</feature>
<sequence>MPRRPPREYYENDSYDSDDRDRLPRRRPRREREAIIDDDPEPRRRRHSPPLEEMERLRIRERSVPDHSYDEFDSREPRRRSPRRRSREIERDDFEFGGRDRDRARGRRKYVERSSDEDDMLLHKGGGGWKPTSAGYTSDEESIIPERRRRKEVSEWDYERRDSPPRTRGRGMRRHERSDSDEEIPMARGGWKPSSAGYASDDDDEFIGRSRRMRKEVRSSPDSEYGWRDPFPHHSARDELEMEYGVERGDFRDRAGPRSRSRSRSWYRDNVDEIRIQKDVRGRHGRRYWKDDRDDDDDEFPVRKRSVSPSVSPRSRVWSPDRAHDRHVDDGYDLSHPPRAPSPEFRSPRVNVDELDLRSRRRRRSPENAALREWGDRPSSPPIRRISPERDEWEKHEDISMTRRPRSPERKVDAFASEWDTARRGKTAVDLEEDTYHRRGSDRLSSHDSTTDDWAIVDAPPRPRRSMRSELDGVSRELSRKHYHSRERRLFPADERTFPDDDLEPQRGQVGRRYVGARNPRDRLWTEITKDLVVREAIERSGYEFEETDFFYYIFEYLQYEDVSALVDLSDDIRHARRRRIHEIHRERTSMPPPLPPAERRSGPLLMDRERVPSPRLRLRDERERPRLRDREMVVEDSRRRRPLPPRYDW</sequence>
<feature type="compositionally biased region" description="Basic residues" evidence="1">
    <location>
        <begin position="77"/>
        <end position="86"/>
    </location>
</feature>
<feature type="compositionally biased region" description="Basic and acidic residues" evidence="1">
    <location>
        <begin position="598"/>
        <end position="607"/>
    </location>
</feature>
<evidence type="ECO:0000256" key="1">
    <source>
        <dbReference type="SAM" id="MobiDB-lite"/>
    </source>
</evidence>
<feature type="compositionally biased region" description="Basic and acidic residues" evidence="1">
    <location>
        <begin position="49"/>
        <end position="76"/>
    </location>
</feature>
<dbReference type="InterPro" id="IPR058348">
    <property type="entry name" value="DUF8035"/>
</dbReference>
<dbReference type="STRING" id="2070753.A0A3A2ZP77"/>
<name>A0A3A2ZP77_9EURO</name>
<dbReference type="OrthoDB" id="5410752at2759"/>
<feature type="region of interest" description="Disordered" evidence="1">
    <location>
        <begin position="630"/>
        <end position="650"/>
    </location>
</feature>
<feature type="compositionally biased region" description="Low complexity" evidence="1">
    <location>
        <begin position="307"/>
        <end position="318"/>
    </location>
</feature>
<feature type="compositionally biased region" description="Basic and acidic residues" evidence="1">
    <location>
        <begin position="630"/>
        <end position="639"/>
    </location>
</feature>